<reference evidence="8 9" key="1">
    <citation type="submission" date="2016-11" db="EMBL/GenBank/DDBJ databases">
        <authorList>
            <person name="Jaros S."/>
            <person name="Januszkiewicz K."/>
            <person name="Wedrychowicz H."/>
        </authorList>
    </citation>
    <scope>NUCLEOTIDE SEQUENCE [LARGE SCALE GENOMIC DNA]</scope>
    <source>
        <strain evidence="8 9">DSM 45627</strain>
    </source>
</reference>
<evidence type="ECO:0000259" key="6">
    <source>
        <dbReference type="PROSITE" id="PS50893"/>
    </source>
</evidence>
<comment type="subcellular location">
    <subcellularLocation>
        <location evidence="1">Cell membrane</location>
        <topology evidence="1">Multi-pass membrane protein</topology>
    </subcellularLocation>
</comment>
<dbReference type="STRING" id="1206085.SAMN05443575_0901"/>
<dbReference type="OrthoDB" id="4966664at2"/>
<dbReference type="PANTHER" id="PTHR24221">
    <property type="entry name" value="ATP-BINDING CASSETTE SUB-FAMILY B"/>
    <property type="match status" value="1"/>
</dbReference>
<dbReference type="Gene3D" id="1.20.1560.10">
    <property type="entry name" value="ABC transporter type 1, transmembrane domain"/>
    <property type="match status" value="1"/>
</dbReference>
<dbReference type="GO" id="GO:0005524">
    <property type="term" value="F:ATP binding"/>
    <property type="evidence" value="ECO:0007669"/>
    <property type="project" value="UniProtKB-KW"/>
</dbReference>
<dbReference type="PANTHER" id="PTHR24221:SF654">
    <property type="entry name" value="ATP-BINDING CASSETTE SUB-FAMILY B MEMBER 6"/>
    <property type="match status" value="1"/>
</dbReference>
<dbReference type="Gene3D" id="3.40.50.300">
    <property type="entry name" value="P-loop containing nucleotide triphosphate hydrolases"/>
    <property type="match status" value="1"/>
</dbReference>
<dbReference type="AlphaFoldDB" id="A0A1M5EI04"/>
<dbReference type="CDD" id="cd07346">
    <property type="entry name" value="ABC_6TM_exporters"/>
    <property type="match status" value="1"/>
</dbReference>
<keyword evidence="8" id="KW-0067">ATP-binding</keyword>
<gene>
    <name evidence="8" type="ORF">SAMN05443575_0901</name>
</gene>
<evidence type="ECO:0000259" key="7">
    <source>
        <dbReference type="PROSITE" id="PS50929"/>
    </source>
</evidence>
<feature type="domain" description="ABC transmembrane type-1" evidence="7">
    <location>
        <begin position="25"/>
        <end position="301"/>
    </location>
</feature>
<dbReference type="PROSITE" id="PS00211">
    <property type="entry name" value="ABC_TRANSPORTER_1"/>
    <property type="match status" value="1"/>
</dbReference>
<organism evidence="8 9">
    <name type="scientific">Jatrophihabitans endophyticus</name>
    <dbReference type="NCBI Taxonomy" id="1206085"/>
    <lineage>
        <taxon>Bacteria</taxon>
        <taxon>Bacillati</taxon>
        <taxon>Actinomycetota</taxon>
        <taxon>Actinomycetes</taxon>
        <taxon>Jatrophihabitantales</taxon>
        <taxon>Jatrophihabitantaceae</taxon>
        <taxon>Jatrophihabitans</taxon>
    </lineage>
</organism>
<feature type="transmembrane region" description="Helical" evidence="5">
    <location>
        <begin position="239"/>
        <end position="261"/>
    </location>
</feature>
<evidence type="ECO:0000256" key="3">
    <source>
        <dbReference type="ARBA" id="ARBA00022989"/>
    </source>
</evidence>
<accession>A0A1M5EI04</accession>
<keyword evidence="2 5" id="KW-0812">Transmembrane</keyword>
<dbReference type="Pfam" id="PF00005">
    <property type="entry name" value="ABC_tran"/>
    <property type="match status" value="1"/>
</dbReference>
<keyword evidence="9" id="KW-1185">Reference proteome</keyword>
<proteinExistence type="predicted"/>
<evidence type="ECO:0000313" key="8">
    <source>
        <dbReference type="EMBL" id="SHF78837.1"/>
    </source>
</evidence>
<dbReference type="Proteomes" id="UP000186132">
    <property type="component" value="Unassembled WGS sequence"/>
</dbReference>
<dbReference type="InterPro" id="IPR036640">
    <property type="entry name" value="ABC1_TM_sf"/>
</dbReference>
<evidence type="ECO:0000313" key="9">
    <source>
        <dbReference type="Proteomes" id="UP000186132"/>
    </source>
</evidence>
<dbReference type="GO" id="GO:0140359">
    <property type="term" value="F:ABC-type transporter activity"/>
    <property type="evidence" value="ECO:0007669"/>
    <property type="project" value="InterPro"/>
</dbReference>
<feature type="transmembrane region" description="Helical" evidence="5">
    <location>
        <begin position="158"/>
        <end position="180"/>
    </location>
</feature>
<sequence length="567" mass="58564">MRMTAWAVLRRMLRRRRGPLTASYLLHAVWATSEALVPVVIGAVIDRGILTGDGGRFVLWLGVLAALMLVLSLGYRFGAQIGARASETEAHELRAEIAGHVLHPQGVRTDRLPGETLSLATSDADQVGLLLRIVAFALASLTGVVVVAVYLLRVDLGLGLLVLVGVPVTLGAVQLVTPLVSRRTDAQQELVASATGVATDLLAGLRPLKGIGGEAAAVARYRHASRAARDASTSTARAYGYLFGLSTLLSGVLLAVVALVAGRLALHGEMTLGELIAVVGLTQFLAEPMSGLGHISAFAASAHASAGRIAAFLAAPRLVVAGETDTPAAEAGLELTGLAVGPLRELTLRTAPGRFTAVHVDDPAAADALVDVLSGTRLPEAGYVRVGGTDLHALSIAARRAAYVVSPHHAHLVEGTLRSTVDPDGRLAPDALADVLRASAADDVVALHDRGLDAPVAASGSTLSGGQRQRLALARSLGTATPLLVLHDPTSAVDAVTERDIAAGVRALRHGAPGSHGALATVVITASPAFLDQADEVVTVRDGRTTGRGTHRELLARDPAYRAAVLR</sequence>
<dbReference type="PROSITE" id="PS50893">
    <property type="entry name" value="ABC_TRANSPORTER_2"/>
    <property type="match status" value="1"/>
</dbReference>
<dbReference type="InterPro" id="IPR027417">
    <property type="entry name" value="P-loop_NTPase"/>
</dbReference>
<dbReference type="Pfam" id="PF00664">
    <property type="entry name" value="ABC_membrane"/>
    <property type="match status" value="1"/>
</dbReference>
<dbReference type="InterPro" id="IPR011527">
    <property type="entry name" value="ABC1_TM_dom"/>
</dbReference>
<dbReference type="EMBL" id="FQVU01000001">
    <property type="protein sequence ID" value="SHF78837.1"/>
    <property type="molecule type" value="Genomic_DNA"/>
</dbReference>
<feature type="transmembrane region" description="Helical" evidence="5">
    <location>
        <begin position="21"/>
        <end position="45"/>
    </location>
</feature>
<protein>
    <submittedName>
        <fullName evidence="8">Putative ABC transport system ATP-binding protein</fullName>
    </submittedName>
</protein>
<keyword evidence="8" id="KW-0547">Nucleotide-binding</keyword>
<dbReference type="PROSITE" id="PS50929">
    <property type="entry name" value="ABC_TM1F"/>
    <property type="match status" value="1"/>
</dbReference>
<dbReference type="InterPro" id="IPR017871">
    <property type="entry name" value="ABC_transporter-like_CS"/>
</dbReference>
<dbReference type="SUPFAM" id="SSF52540">
    <property type="entry name" value="P-loop containing nucleoside triphosphate hydrolases"/>
    <property type="match status" value="1"/>
</dbReference>
<name>A0A1M5EI04_9ACTN</name>
<evidence type="ECO:0000256" key="2">
    <source>
        <dbReference type="ARBA" id="ARBA00022692"/>
    </source>
</evidence>
<dbReference type="GO" id="GO:0005886">
    <property type="term" value="C:plasma membrane"/>
    <property type="evidence" value="ECO:0007669"/>
    <property type="project" value="UniProtKB-SubCell"/>
</dbReference>
<feature type="transmembrane region" description="Helical" evidence="5">
    <location>
        <begin position="129"/>
        <end position="152"/>
    </location>
</feature>
<dbReference type="InterPro" id="IPR003439">
    <property type="entry name" value="ABC_transporter-like_ATP-bd"/>
</dbReference>
<evidence type="ECO:0000256" key="5">
    <source>
        <dbReference type="SAM" id="Phobius"/>
    </source>
</evidence>
<dbReference type="InterPro" id="IPR039421">
    <property type="entry name" value="Type_1_exporter"/>
</dbReference>
<dbReference type="SUPFAM" id="SSF90123">
    <property type="entry name" value="ABC transporter transmembrane region"/>
    <property type="match status" value="1"/>
</dbReference>
<evidence type="ECO:0000256" key="1">
    <source>
        <dbReference type="ARBA" id="ARBA00004651"/>
    </source>
</evidence>
<feature type="domain" description="ABC transporter" evidence="6">
    <location>
        <begin position="328"/>
        <end position="567"/>
    </location>
</feature>
<dbReference type="GO" id="GO:0034040">
    <property type="term" value="F:ATPase-coupled lipid transmembrane transporter activity"/>
    <property type="evidence" value="ECO:0007669"/>
    <property type="project" value="TreeGrafter"/>
</dbReference>
<dbReference type="GO" id="GO:0016887">
    <property type="term" value="F:ATP hydrolysis activity"/>
    <property type="evidence" value="ECO:0007669"/>
    <property type="project" value="InterPro"/>
</dbReference>
<keyword evidence="3 5" id="KW-1133">Transmembrane helix</keyword>
<feature type="transmembrane region" description="Helical" evidence="5">
    <location>
        <begin position="57"/>
        <end position="75"/>
    </location>
</feature>
<keyword evidence="4 5" id="KW-0472">Membrane</keyword>
<evidence type="ECO:0000256" key="4">
    <source>
        <dbReference type="ARBA" id="ARBA00023136"/>
    </source>
</evidence>